<accession>Q1M742</accession>
<proteinExistence type="predicted"/>
<dbReference type="Proteomes" id="UP000006575">
    <property type="component" value="Plasmid pRL10"/>
</dbReference>
<dbReference type="HOGENOM" id="CLU_000445_88_3_5"/>
<dbReference type="GO" id="GO:0043565">
    <property type="term" value="F:sequence-specific DNA binding"/>
    <property type="evidence" value="ECO:0007669"/>
    <property type="project" value="InterPro"/>
</dbReference>
<dbReference type="EMBL" id="AM236084">
    <property type="protein sequence ID" value="CAK10691.1"/>
    <property type="molecule type" value="Genomic_DNA"/>
</dbReference>
<evidence type="ECO:0000256" key="2">
    <source>
        <dbReference type="ARBA" id="ARBA00023125"/>
    </source>
</evidence>
<sequence>MAGGLEPSSEEETMEPDLEVVQIRPGESFATKAHGYPYHTVRWHFHPEYELHLVVATTGRYFVGDFIGEFEPGNLVLAGPNLPHNWISDVPKGSSIPLRCQLIQFSENFITDTMKVLAELGPFDPVLEASRRGVLFGADTSRQVAPLMNEVQQAHGVRRIELFMMIVGLLSRAQDARLLASQSYVPDPSGYMSAGINKALAYIRENLTKSFEEADLAAIAEQSTGAFSRAFRRHTGMSLVQYVKRLRINLACQILMSDDHASITDICFEVGFNNLSNFNRQFLAEKGMTPSRFRRLLGDNINVAKAA</sequence>
<evidence type="ECO:0000256" key="3">
    <source>
        <dbReference type="ARBA" id="ARBA00023159"/>
    </source>
</evidence>
<evidence type="ECO:0000256" key="4">
    <source>
        <dbReference type="ARBA" id="ARBA00023163"/>
    </source>
</evidence>
<organism evidence="6 7">
    <name type="scientific">Rhizobium johnstonii (strain DSM 114642 / LMG 32736 / 3841)</name>
    <name type="common">Rhizobium leguminosarum bv. viciae</name>
    <dbReference type="NCBI Taxonomy" id="216596"/>
    <lineage>
        <taxon>Bacteria</taxon>
        <taxon>Pseudomonadati</taxon>
        <taxon>Pseudomonadota</taxon>
        <taxon>Alphaproteobacteria</taxon>
        <taxon>Hyphomicrobiales</taxon>
        <taxon>Rhizobiaceae</taxon>
        <taxon>Rhizobium/Agrobacterium group</taxon>
        <taxon>Rhizobium</taxon>
        <taxon>Rhizobium johnstonii</taxon>
    </lineage>
</organism>
<dbReference type="InterPro" id="IPR018062">
    <property type="entry name" value="HTH_AraC-typ_CS"/>
</dbReference>
<keyword evidence="3" id="KW-0010">Activator</keyword>
<evidence type="ECO:0000256" key="1">
    <source>
        <dbReference type="ARBA" id="ARBA00023015"/>
    </source>
</evidence>
<dbReference type="InterPro" id="IPR014710">
    <property type="entry name" value="RmlC-like_jellyroll"/>
</dbReference>
<dbReference type="PROSITE" id="PS00041">
    <property type="entry name" value="HTH_ARAC_FAMILY_1"/>
    <property type="match status" value="1"/>
</dbReference>
<dbReference type="Pfam" id="PF12833">
    <property type="entry name" value="HTH_18"/>
    <property type="match status" value="1"/>
</dbReference>
<dbReference type="SMART" id="SM00342">
    <property type="entry name" value="HTH_ARAC"/>
    <property type="match status" value="1"/>
</dbReference>
<dbReference type="EnsemblBacteria" id="CAK10691">
    <property type="protein sequence ID" value="CAK10691"/>
    <property type="gene ID" value="pRL100465"/>
</dbReference>
<dbReference type="SUPFAM" id="SSF51215">
    <property type="entry name" value="Regulatory protein AraC"/>
    <property type="match status" value="1"/>
</dbReference>
<evidence type="ECO:0000259" key="5">
    <source>
        <dbReference type="PROSITE" id="PS01124"/>
    </source>
</evidence>
<dbReference type="AlphaFoldDB" id="Q1M742"/>
<dbReference type="InterPro" id="IPR018060">
    <property type="entry name" value="HTH_AraC"/>
</dbReference>
<dbReference type="KEGG" id="rle:pRL100465"/>
<dbReference type="Pfam" id="PF02311">
    <property type="entry name" value="AraC_binding"/>
    <property type="match status" value="1"/>
</dbReference>
<dbReference type="SUPFAM" id="SSF46689">
    <property type="entry name" value="Homeodomain-like"/>
    <property type="match status" value="2"/>
</dbReference>
<keyword evidence="6" id="KW-0614">Plasmid</keyword>
<keyword evidence="2" id="KW-0238">DNA-binding</keyword>
<evidence type="ECO:0000313" key="6">
    <source>
        <dbReference type="EMBL" id="CAK10691.1"/>
    </source>
</evidence>
<dbReference type="CDD" id="cd06976">
    <property type="entry name" value="cupin_MtlR-like_N"/>
    <property type="match status" value="1"/>
</dbReference>
<dbReference type="InterPro" id="IPR050204">
    <property type="entry name" value="AraC_XylS_family_regulators"/>
</dbReference>
<name>Q1M742_RHIJ3</name>
<dbReference type="InterPro" id="IPR003313">
    <property type="entry name" value="AraC-bd"/>
</dbReference>
<keyword evidence="1" id="KW-0805">Transcription regulation</keyword>
<dbReference type="PROSITE" id="PS01124">
    <property type="entry name" value="HTH_ARAC_FAMILY_2"/>
    <property type="match status" value="1"/>
</dbReference>
<dbReference type="Gene3D" id="2.60.120.10">
    <property type="entry name" value="Jelly Rolls"/>
    <property type="match status" value="1"/>
</dbReference>
<dbReference type="PANTHER" id="PTHR46796">
    <property type="entry name" value="HTH-TYPE TRANSCRIPTIONAL ACTIVATOR RHAS-RELATED"/>
    <property type="match status" value="1"/>
</dbReference>
<dbReference type="Gene3D" id="1.10.10.60">
    <property type="entry name" value="Homeodomain-like"/>
    <property type="match status" value="2"/>
</dbReference>
<dbReference type="InterPro" id="IPR037923">
    <property type="entry name" value="HTH-like"/>
</dbReference>
<keyword evidence="4" id="KW-0804">Transcription</keyword>
<feature type="domain" description="HTH araC/xylS-type" evidence="5">
    <location>
        <begin position="197"/>
        <end position="296"/>
    </location>
</feature>
<dbReference type="InterPro" id="IPR009057">
    <property type="entry name" value="Homeodomain-like_sf"/>
</dbReference>
<reference evidence="6 7" key="1">
    <citation type="journal article" date="2006" name="Genome Biol.">
        <title>The genome of Rhizobium leguminosarum has recognizable core and accessory components.</title>
        <authorList>
            <person name="Young J.W."/>
            <person name="Crossman L.C."/>
            <person name="Johnston A.W.B."/>
            <person name="Thomson N.R."/>
            <person name="Ghazoui Z.F."/>
            <person name="Hull K.H."/>
            <person name="Wexler M."/>
            <person name="Curson A.R.J."/>
            <person name="Todd J.D."/>
            <person name="Poole P.S."/>
            <person name="Mauchline T.H."/>
            <person name="East A.K."/>
            <person name="Quail M.A."/>
            <person name="Churcher C."/>
            <person name="Arrowsmith C."/>
            <person name="Cherevach A."/>
            <person name="Chillingworth T."/>
            <person name="Clarke K."/>
            <person name="Cronin A."/>
            <person name="Davis P."/>
            <person name="Fraser A."/>
            <person name="Hance Z."/>
            <person name="Hauser H."/>
            <person name="Jagels K."/>
            <person name="Moule S."/>
            <person name="Mungall K."/>
            <person name="Norbertczak H."/>
            <person name="Rabbinowitsch E."/>
            <person name="Sanders M."/>
            <person name="Simmonds M."/>
            <person name="Whitehead S."/>
            <person name="Parkhill J."/>
        </authorList>
    </citation>
    <scope>NUCLEOTIDE SEQUENCE [LARGE SCALE GENOMIC DNA]</scope>
    <source>
        <strain evidence="7">DSM 114642 / LMG 32736 / 3841</strain>
    </source>
</reference>
<geneLocation type="plasmid" evidence="6 7">
    <name>pRL10</name>
</geneLocation>
<dbReference type="GO" id="GO:0003700">
    <property type="term" value="F:DNA-binding transcription factor activity"/>
    <property type="evidence" value="ECO:0007669"/>
    <property type="project" value="InterPro"/>
</dbReference>
<evidence type="ECO:0000313" key="7">
    <source>
        <dbReference type="Proteomes" id="UP000006575"/>
    </source>
</evidence>
<keyword evidence="7" id="KW-1185">Reference proteome</keyword>
<protein>
    <submittedName>
        <fullName evidence="6">AraC family transcriptional regulator</fullName>
    </submittedName>
</protein>
<gene>
    <name evidence="6" type="ordered locus">pRL100465</name>
</gene>